<keyword evidence="2 4" id="KW-0689">Ribosomal protein</keyword>
<dbReference type="PANTHER" id="PTHR33343">
    <property type="entry name" value="54S RIBOSOMAL PROTEIN BL35M"/>
    <property type="match status" value="1"/>
</dbReference>
<dbReference type="GO" id="GO:0005840">
    <property type="term" value="C:ribosome"/>
    <property type="evidence" value="ECO:0007669"/>
    <property type="project" value="UniProtKB-KW"/>
</dbReference>
<keyword evidence="7" id="KW-1185">Reference proteome</keyword>
<evidence type="ECO:0000256" key="1">
    <source>
        <dbReference type="ARBA" id="ARBA00006598"/>
    </source>
</evidence>
<evidence type="ECO:0000256" key="4">
    <source>
        <dbReference type="HAMAP-Rule" id="MF_00514"/>
    </source>
</evidence>
<sequence>MPKMKTHSGAKKRFRITGKGKVMREQAGHVHKFHEKTPQKARRLSNDVVLAPADTKKIKKLLGR</sequence>
<name>A0ABW1J999_9ACTN</name>
<comment type="similarity">
    <text evidence="1 4 5">Belongs to the bacterial ribosomal protein bL35 family.</text>
</comment>
<organism evidence="6 7">
    <name type="scientific">Angustibacter luteus</name>
    <dbReference type="NCBI Taxonomy" id="658456"/>
    <lineage>
        <taxon>Bacteria</taxon>
        <taxon>Bacillati</taxon>
        <taxon>Actinomycetota</taxon>
        <taxon>Actinomycetes</taxon>
        <taxon>Kineosporiales</taxon>
        <taxon>Kineosporiaceae</taxon>
    </lineage>
</organism>
<keyword evidence="3 4" id="KW-0687">Ribonucleoprotein</keyword>
<comment type="caution">
    <text evidence="6">The sequence shown here is derived from an EMBL/GenBank/DDBJ whole genome shotgun (WGS) entry which is preliminary data.</text>
</comment>
<dbReference type="NCBIfam" id="TIGR00001">
    <property type="entry name" value="rpmI_bact"/>
    <property type="match status" value="1"/>
</dbReference>
<dbReference type="InterPro" id="IPR037229">
    <property type="entry name" value="Ribosomal_bL35_sf"/>
</dbReference>
<gene>
    <name evidence="4 6" type="primary">rpmI</name>
    <name evidence="6" type="ORF">ACFQDO_00740</name>
</gene>
<protein>
    <recommendedName>
        <fullName evidence="4">Large ribosomal subunit protein bL35</fullName>
    </recommendedName>
</protein>
<dbReference type="HAMAP" id="MF_00514">
    <property type="entry name" value="Ribosomal_bL35"/>
    <property type="match status" value="1"/>
</dbReference>
<dbReference type="InterPro" id="IPR021137">
    <property type="entry name" value="Ribosomal_bL35-like"/>
</dbReference>
<evidence type="ECO:0000313" key="6">
    <source>
        <dbReference type="EMBL" id="MFC6005645.1"/>
    </source>
</evidence>
<accession>A0ABW1J999</accession>
<evidence type="ECO:0000256" key="5">
    <source>
        <dbReference type="RuleBase" id="RU000568"/>
    </source>
</evidence>
<dbReference type="Gene3D" id="4.10.410.60">
    <property type="match status" value="1"/>
</dbReference>
<evidence type="ECO:0000256" key="2">
    <source>
        <dbReference type="ARBA" id="ARBA00022980"/>
    </source>
</evidence>
<dbReference type="InterPro" id="IPR001706">
    <property type="entry name" value="Ribosomal_bL35"/>
</dbReference>
<evidence type="ECO:0000256" key="3">
    <source>
        <dbReference type="ARBA" id="ARBA00023274"/>
    </source>
</evidence>
<dbReference type="EMBL" id="JBHSRD010000002">
    <property type="protein sequence ID" value="MFC6005645.1"/>
    <property type="molecule type" value="Genomic_DNA"/>
</dbReference>
<dbReference type="SUPFAM" id="SSF143034">
    <property type="entry name" value="L35p-like"/>
    <property type="match status" value="1"/>
</dbReference>
<evidence type="ECO:0000313" key="7">
    <source>
        <dbReference type="Proteomes" id="UP001596189"/>
    </source>
</evidence>
<dbReference type="Proteomes" id="UP001596189">
    <property type="component" value="Unassembled WGS sequence"/>
</dbReference>
<reference evidence="7" key="1">
    <citation type="journal article" date="2019" name="Int. J. Syst. Evol. Microbiol.">
        <title>The Global Catalogue of Microorganisms (GCM) 10K type strain sequencing project: providing services to taxonomists for standard genome sequencing and annotation.</title>
        <authorList>
            <consortium name="The Broad Institute Genomics Platform"/>
            <consortium name="The Broad Institute Genome Sequencing Center for Infectious Disease"/>
            <person name="Wu L."/>
            <person name="Ma J."/>
        </authorList>
    </citation>
    <scope>NUCLEOTIDE SEQUENCE [LARGE SCALE GENOMIC DNA]</scope>
    <source>
        <strain evidence="7">KACC 14249</strain>
    </source>
</reference>
<dbReference type="PRINTS" id="PR00064">
    <property type="entry name" value="RIBOSOMALL35"/>
</dbReference>
<dbReference type="Pfam" id="PF01632">
    <property type="entry name" value="Ribosomal_L35p"/>
    <property type="match status" value="1"/>
</dbReference>
<dbReference type="PANTHER" id="PTHR33343:SF1">
    <property type="entry name" value="LARGE RIBOSOMAL SUBUNIT PROTEIN BL35M"/>
    <property type="match status" value="1"/>
</dbReference>
<dbReference type="RefSeq" id="WP_345716527.1">
    <property type="nucleotide sequence ID" value="NZ_BAABFP010000005.1"/>
</dbReference>
<proteinExistence type="inferred from homology"/>